<protein>
    <submittedName>
        <fullName evidence="2">Methyltransferase domain-containing protein</fullName>
    </submittedName>
</protein>
<dbReference type="SUPFAM" id="SSF53335">
    <property type="entry name" value="S-adenosyl-L-methionine-dependent methyltransferases"/>
    <property type="match status" value="1"/>
</dbReference>
<dbReference type="AlphaFoldDB" id="A0A7K1U7B4"/>
<evidence type="ECO:0000313" key="3">
    <source>
        <dbReference type="Proteomes" id="UP000461730"/>
    </source>
</evidence>
<comment type="caution">
    <text evidence="2">The sequence shown here is derived from an EMBL/GenBank/DDBJ whole genome shotgun (WGS) entry which is preliminary data.</text>
</comment>
<keyword evidence="2" id="KW-0808">Transferase</keyword>
<dbReference type="GO" id="GO:0032259">
    <property type="term" value="P:methylation"/>
    <property type="evidence" value="ECO:0007669"/>
    <property type="project" value="UniProtKB-KW"/>
</dbReference>
<sequence length="268" mass="29571">MTQNISTERANMPTGVNKVLDRRTVEADNKNLLKFLRPGMHVLDVGCGSGAITRGIAEITGPSGKVTGIDVSEDLIAQASAHFGDVPSLQFSVADIKAFDNGDRYDLITSARVLQWLPDPKAALLAMKKLLKENGVIAILDYNHEKIKWEPAIPAPMQHFYNAFLQWRKDAGFDNAIADNLTGIFREIGFNEVYVSSQSERTEKGEASFSSRADIWIQVAAGRGKQLVKDNYVTEAERLAAIASYEEWMTGEGQSMEMYLLAVETAKP</sequence>
<dbReference type="InterPro" id="IPR025714">
    <property type="entry name" value="Methyltranfer_dom"/>
</dbReference>
<keyword evidence="2" id="KW-0489">Methyltransferase</keyword>
<dbReference type="PANTHER" id="PTHR43861">
    <property type="entry name" value="TRANS-ACONITATE 2-METHYLTRANSFERASE-RELATED"/>
    <property type="match status" value="1"/>
</dbReference>
<reference evidence="2 3" key="1">
    <citation type="submission" date="2019-12" db="EMBL/GenBank/DDBJ databases">
        <title>Chitinophaga sp. strain ysch24 (GDMCC 1.1355), whole genome shotgun sequence.</title>
        <authorList>
            <person name="Zhang X."/>
        </authorList>
    </citation>
    <scope>NUCLEOTIDE SEQUENCE [LARGE SCALE GENOMIC DNA]</scope>
    <source>
        <strain evidence="3">ysch24</strain>
    </source>
</reference>
<gene>
    <name evidence="2" type="ORF">GO493_18305</name>
</gene>
<keyword evidence="3" id="KW-1185">Reference proteome</keyword>
<evidence type="ECO:0000259" key="1">
    <source>
        <dbReference type="Pfam" id="PF13847"/>
    </source>
</evidence>
<dbReference type="RefSeq" id="WP_157307677.1">
    <property type="nucleotide sequence ID" value="NZ_WRXN01000008.1"/>
</dbReference>
<dbReference type="InterPro" id="IPR029063">
    <property type="entry name" value="SAM-dependent_MTases_sf"/>
</dbReference>
<feature type="domain" description="Methyltransferase" evidence="1">
    <location>
        <begin position="37"/>
        <end position="145"/>
    </location>
</feature>
<dbReference type="Proteomes" id="UP000461730">
    <property type="component" value="Unassembled WGS sequence"/>
</dbReference>
<evidence type="ECO:0000313" key="2">
    <source>
        <dbReference type="EMBL" id="MVT10230.1"/>
    </source>
</evidence>
<dbReference type="GO" id="GO:0008168">
    <property type="term" value="F:methyltransferase activity"/>
    <property type="evidence" value="ECO:0007669"/>
    <property type="project" value="UniProtKB-KW"/>
</dbReference>
<dbReference type="Gene3D" id="3.40.50.150">
    <property type="entry name" value="Vaccinia Virus protein VP39"/>
    <property type="match status" value="1"/>
</dbReference>
<dbReference type="CDD" id="cd02440">
    <property type="entry name" value="AdoMet_MTases"/>
    <property type="match status" value="1"/>
</dbReference>
<name>A0A7K1U7B4_9BACT</name>
<dbReference type="EMBL" id="WRXN01000008">
    <property type="protein sequence ID" value="MVT10230.1"/>
    <property type="molecule type" value="Genomic_DNA"/>
</dbReference>
<proteinExistence type="predicted"/>
<accession>A0A7K1U7B4</accession>
<organism evidence="2 3">
    <name type="scientific">Chitinophaga tropicalis</name>
    <dbReference type="NCBI Taxonomy" id="2683588"/>
    <lineage>
        <taxon>Bacteria</taxon>
        <taxon>Pseudomonadati</taxon>
        <taxon>Bacteroidota</taxon>
        <taxon>Chitinophagia</taxon>
        <taxon>Chitinophagales</taxon>
        <taxon>Chitinophagaceae</taxon>
        <taxon>Chitinophaga</taxon>
    </lineage>
</organism>
<dbReference type="Pfam" id="PF13847">
    <property type="entry name" value="Methyltransf_31"/>
    <property type="match status" value="1"/>
</dbReference>